<dbReference type="OrthoDB" id="5363116at2"/>
<keyword evidence="2" id="KW-1185">Reference proteome</keyword>
<reference evidence="1 2" key="1">
    <citation type="journal article" date="2017" name="Syst. Appl. Microbiol.">
        <title>Lebetimonas natsushimae sp. nov., a novel strictly anaerobic, moderately thermophilic chemoautotroph isolated from a deep-sea hydrothermal vent polychaete nest in the Mid-Okinawa Trough.</title>
        <authorList>
            <person name="Nagata R."/>
            <person name="Takaki Y."/>
            <person name="Tame A."/>
            <person name="Nunoura T."/>
            <person name="Muto H."/>
            <person name="Mino S."/>
            <person name="Sawayama S."/>
            <person name="Takai K."/>
            <person name="Nakagawa S."/>
        </authorList>
    </citation>
    <scope>NUCLEOTIDE SEQUENCE [LARGE SCALE GENOMIC DNA]</scope>
    <source>
        <strain evidence="1 2">HS1857</strain>
    </source>
</reference>
<name>A0A292YC63_9BACT</name>
<dbReference type="Proteomes" id="UP000217944">
    <property type="component" value="Unassembled WGS sequence"/>
</dbReference>
<accession>A0A292YC63</accession>
<gene>
    <name evidence="1" type="ORF">LNAT_P0378</name>
</gene>
<proteinExistence type="predicted"/>
<dbReference type="RefSeq" id="WP_096258240.1">
    <property type="nucleotide sequence ID" value="NZ_BDME01000001.1"/>
</dbReference>
<comment type="caution">
    <text evidence="1">The sequence shown here is derived from an EMBL/GenBank/DDBJ whole genome shotgun (WGS) entry which is preliminary data.</text>
</comment>
<sequence length="168" mass="20157">MGKIFSVFIVLIIFLNATIIDEYKNKNYEKICNYQNIIKYKKDENILSIIGDSCIKINSLYLLPYIINYLKHTTIGRKNAIYFLVIYNEKKLLYSFLFDNFDIGSFDFPRTKHILSTVFDAVKNKKYKKIGQIYLIKENNCTVKMYKENDKMIIEKFDGIKTKRYWFR</sequence>
<evidence type="ECO:0000313" key="2">
    <source>
        <dbReference type="Proteomes" id="UP000217944"/>
    </source>
</evidence>
<dbReference type="EMBL" id="BDME01000001">
    <property type="protein sequence ID" value="GAX87083.1"/>
    <property type="molecule type" value="Genomic_DNA"/>
</dbReference>
<evidence type="ECO:0000313" key="1">
    <source>
        <dbReference type="EMBL" id="GAX87083.1"/>
    </source>
</evidence>
<organism evidence="1 2">
    <name type="scientific">Lebetimonas natsushimae</name>
    <dbReference type="NCBI Taxonomy" id="1936991"/>
    <lineage>
        <taxon>Bacteria</taxon>
        <taxon>Pseudomonadati</taxon>
        <taxon>Campylobacterota</taxon>
        <taxon>Epsilonproteobacteria</taxon>
        <taxon>Nautiliales</taxon>
        <taxon>Nautiliaceae</taxon>
        <taxon>Lebetimonas</taxon>
    </lineage>
</organism>
<protein>
    <submittedName>
        <fullName evidence="1">Uncharacterized protein</fullName>
    </submittedName>
</protein>
<dbReference type="AlphaFoldDB" id="A0A292YC63"/>